<dbReference type="PANTHER" id="PTHR24198:SF165">
    <property type="entry name" value="ANKYRIN REPEAT-CONTAINING PROTEIN-RELATED"/>
    <property type="match status" value="1"/>
</dbReference>
<feature type="repeat" description="ANK" evidence="3">
    <location>
        <begin position="406"/>
        <end position="438"/>
    </location>
</feature>
<evidence type="ECO:0000313" key="4">
    <source>
        <dbReference type="EMBL" id="KAL0632906.1"/>
    </source>
</evidence>
<dbReference type="EMBL" id="JBBBZM010000144">
    <property type="protein sequence ID" value="KAL0632906.1"/>
    <property type="molecule type" value="Genomic_DNA"/>
</dbReference>
<feature type="repeat" description="ANK" evidence="3">
    <location>
        <begin position="439"/>
        <end position="471"/>
    </location>
</feature>
<dbReference type="Pfam" id="PF00023">
    <property type="entry name" value="Ank"/>
    <property type="match status" value="1"/>
</dbReference>
<name>A0ABR3GBG2_9PEZI</name>
<reference evidence="4 5" key="1">
    <citation type="submission" date="2024-02" db="EMBL/GenBank/DDBJ databases">
        <title>Discinaceae phylogenomics.</title>
        <authorList>
            <person name="Dirks A.C."/>
            <person name="James T.Y."/>
        </authorList>
    </citation>
    <scope>NUCLEOTIDE SEQUENCE [LARGE SCALE GENOMIC DNA]</scope>
    <source>
        <strain evidence="4 5">ACD0624</strain>
    </source>
</reference>
<keyword evidence="1" id="KW-0677">Repeat</keyword>
<feature type="repeat" description="ANK" evidence="3">
    <location>
        <begin position="604"/>
        <end position="636"/>
    </location>
</feature>
<feature type="repeat" description="ANK" evidence="3">
    <location>
        <begin position="538"/>
        <end position="570"/>
    </location>
</feature>
<comment type="caution">
    <text evidence="4">The sequence shown here is derived from an EMBL/GenBank/DDBJ whole genome shotgun (WGS) entry which is preliminary data.</text>
</comment>
<evidence type="ECO:0000256" key="1">
    <source>
        <dbReference type="ARBA" id="ARBA00022737"/>
    </source>
</evidence>
<accession>A0ABR3GBG2</accession>
<keyword evidence="2 3" id="KW-0040">ANK repeat</keyword>
<evidence type="ECO:0000256" key="2">
    <source>
        <dbReference type="ARBA" id="ARBA00023043"/>
    </source>
</evidence>
<evidence type="ECO:0008006" key="6">
    <source>
        <dbReference type="Google" id="ProtNLM"/>
    </source>
</evidence>
<dbReference type="PROSITE" id="PS50297">
    <property type="entry name" value="ANK_REP_REGION"/>
    <property type="match status" value="7"/>
</dbReference>
<protein>
    <recommendedName>
        <fullName evidence="6">Ankyrin repeat protein</fullName>
    </recommendedName>
</protein>
<dbReference type="PRINTS" id="PR01415">
    <property type="entry name" value="ANKYRIN"/>
</dbReference>
<dbReference type="Pfam" id="PF12796">
    <property type="entry name" value="Ank_2"/>
    <property type="match status" value="4"/>
</dbReference>
<feature type="repeat" description="ANK" evidence="3">
    <location>
        <begin position="637"/>
        <end position="669"/>
    </location>
</feature>
<proteinExistence type="predicted"/>
<evidence type="ECO:0000313" key="5">
    <source>
        <dbReference type="Proteomes" id="UP001447188"/>
    </source>
</evidence>
<organism evidence="4 5">
    <name type="scientific">Discina gigas</name>
    <dbReference type="NCBI Taxonomy" id="1032678"/>
    <lineage>
        <taxon>Eukaryota</taxon>
        <taxon>Fungi</taxon>
        <taxon>Dikarya</taxon>
        <taxon>Ascomycota</taxon>
        <taxon>Pezizomycotina</taxon>
        <taxon>Pezizomycetes</taxon>
        <taxon>Pezizales</taxon>
        <taxon>Discinaceae</taxon>
        <taxon>Discina</taxon>
    </lineage>
</organism>
<sequence>MDASASISGLLAAATKVYCALLPLLSSTAISTAARDFKLALSPLQPFVDGSRPTSSPVDVAHLVWILGGCVVTFSRLEKRVDRILARENTEDELKRVMTDADMLRLVDILRLHTKSLTLLLGVWTSESSLDAIERTASLNKVVSSLRNSLSWKPMAKTGNSNAALMMTESSTRHNLQRQLSGSTLWMSTKSAAGSTATVNRRFSLFSRDSNTSGISIATTALEYQEPPSVTPVPATSNMQDITLPIPLDSIYNPWWYTTRRGPLPNKARSFLSLAAGLKTASSGLLAAATAGDTPLVLRMLALGADRRARDCEGRSALTCAFSGNHHAVIQVLLNEATDGDADYQMNFCNAAMEGNEAIVQLFLNRGIATTTVGGDGLRAAASRGQMAVVGLLLDHHVDVNQCDSVGETALHKAATGMHMAVMDSLLNSGADIDAMDKNSSTALHCAILTCHVLAVALLLRRRANVDADSNLYGPPLLCATKCRSERIVELLLDAGADIEGINRHHQTALSLAATRGHEGIVTLLLDRGANIESFPGADGMALSVAAHNGHINIVRLLLDRGAEINGAGGAHQSPLGIAAGRGHLLIVTELLNRGANIDPLNGRHATPLYTAAYGGHWRIAELLLERGADIEATGGSNHSPLGIAAARGHLLIVTELVDRGADIEAVHVQDRTPLHQATAAGHRAVAQLL</sequence>
<keyword evidence="5" id="KW-1185">Reference proteome</keyword>
<evidence type="ECO:0000256" key="3">
    <source>
        <dbReference type="PROSITE-ProRule" id="PRU00023"/>
    </source>
</evidence>
<gene>
    <name evidence="4" type="ORF">Q9L58_008188</name>
</gene>
<feature type="repeat" description="ANK" evidence="3">
    <location>
        <begin position="670"/>
        <end position="690"/>
    </location>
</feature>
<dbReference type="InterPro" id="IPR002110">
    <property type="entry name" value="Ankyrin_rpt"/>
</dbReference>
<feature type="repeat" description="ANK" evidence="3">
    <location>
        <begin position="571"/>
        <end position="603"/>
    </location>
</feature>
<dbReference type="Proteomes" id="UP001447188">
    <property type="component" value="Unassembled WGS sequence"/>
</dbReference>
<feature type="repeat" description="ANK" evidence="3">
    <location>
        <begin position="505"/>
        <end position="537"/>
    </location>
</feature>
<dbReference type="InterPro" id="IPR036770">
    <property type="entry name" value="Ankyrin_rpt-contain_sf"/>
</dbReference>
<dbReference type="SUPFAM" id="SSF48403">
    <property type="entry name" value="Ankyrin repeat"/>
    <property type="match status" value="2"/>
</dbReference>
<dbReference type="PROSITE" id="PS50088">
    <property type="entry name" value="ANK_REPEAT"/>
    <property type="match status" value="8"/>
</dbReference>
<dbReference type="PANTHER" id="PTHR24198">
    <property type="entry name" value="ANKYRIN REPEAT AND PROTEIN KINASE DOMAIN-CONTAINING PROTEIN"/>
    <property type="match status" value="1"/>
</dbReference>
<dbReference type="SMART" id="SM00248">
    <property type="entry name" value="ANK"/>
    <property type="match status" value="10"/>
</dbReference>
<dbReference type="Gene3D" id="1.25.40.20">
    <property type="entry name" value="Ankyrin repeat-containing domain"/>
    <property type="match status" value="4"/>
</dbReference>